<gene>
    <name evidence="3" type="ORF">BOTBODRAFT_518886</name>
</gene>
<organism evidence="3 4">
    <name type="scientific">Botryobasidium botryosum (strain FD-172 SS1)</name>
    <dbReference type="NCBI Taxonomy" id="930990"/>
    <lineage>
        <taxon>Eukaryota</taxon>
        <taxon>Fungi</taxon>
        <taxon>Dikarya</taxon>
        <taxon>Basidiomycota</taxon>
        <taxon>Agaricomycotina</taxon>
        <taxon>Agaricomycetes</taxon>
        <taxon>Cantharellales</taxon>
        <taxon>Botryobasidiaceae</taxon>
        <taxon>Botryobasidium</taxon>
    </lineage>
</organism>
<dbReference type="CDD" id="cd11655">
    <property type="entry name" value="rap1_myb-like"/>
    <property type="match status" value="1"/>
</dbReference>
<feature type="domain" description="TERF2-interacting telomeric protein 1 Myb" evidence="2">
    <location>
        <begin position="255"/>
        <end position="316"/>
    </location>
</feature>
<dbReference type="Proteomes" id="UP000027195">
    <property type="component" value="Unassembled WGS sequence"/>
</dbReference>
<protein>
    <recommendedName>
        <fullName evidence="2">TERF2-interacting telomeric protein 1 Myb domain-containing protein</fullName>
    </recommendedName>
</protein>
<reference evidence="4" key="1">
    <citation type="journal article" date="2014" name="Proc. Natl. Acad. Sci. U.S.A.">
        <title>Extensive sampling of basidiomycete genomes demonstrates inadequacy of the white-rot/brown-rot paradigm for wood decay fungi.</title>
        <authorList>
            <person name="Riley R."/>
            <person name="Salamov A.A."/>
            <person name="Brown D.W."/>
            <person name="Nagy L.G."/>
            <person name="Floudas D."/>
            <person name="Held B.W."/>
            <person name="Levasseur A."/>
            <person name="Lombard V."/>
            <person name="Morin E."/>
            <person name="Otillar R."/>
            <person name="Lindquist E.A."/>
            <person name="Sun H."/>
            <person name="LaButti K.M."/>
            <person name="Schmutz J."/>
            <person name="Jabbour D."/>
            <person name="Luo H."/>
            <person name="Baker S.E."/>
            <person name="Pisabarro A.G."/>
            <person name="Walton J.D."/>
            <person name="Blanchette R.A."/>
            <person name="Henrissat B."/>
            <person name="Martin F."/>
            <person name="Cullen D."/>
            <person name="Hibbett D.S."/>
            <person name="Grigoriev I.V."/>
        </authorList>
    </citation>
    <scope>NUCLEOTIDE SEQUENCE [LARGE SCALE GENOMIC DNA]</scope>
    <source>
        <strain evidence="4">FD-172 SS1</strain>
    </source>
</reference>
<evidence type="ECO:0000313" key="4">
    <source>
        <dbReference type="Proteomes" id="UP000027195"/>
    </source>
</evidence>
<dbReference type="OrthoDB" id="435460at2759"/>
<feature type="compositionally biased region" description="Acidic residues" evidence="1">
    <location>
        <begin position="358"/>
        <end position="367"/>
    </location>
</feature>
<feature type="region of interest" description="Disordered" evidence="1">
    <location>
        <begin position="327"/>
        <end position="483"/>
    </location>
</feature>
<dbReference type="Pfam" id="PF08914">
    <property type="entry name" value="Myb_Rap1"/>
    <property type="match status" value="1"/>
</dbReference>
<proteinExistence type="predicted"/>
<dbReference type="AlphaFoldDB" id="A0A067N4K1"/>
<dbReference type="Gene3D" id="1.10.10.60">
    <property type="entry name" value="Homeodomain-like"/>
    <property type="match status" value="1"/>
</dbReference>
<sequence>MVRTVSKRARAQSTGSDSSIVELNAASGSRVASSKRATGELFVTDNSVALEFHIQKTLDERLKRFLEHQIERHGGTVANSTAIPPSNGYILIDPDTEKGERLKTRFPDNGKNRYVVCWTFVLGSIQAGRLLTQDEMSSAKPIFVRNGRPINIYLHSTLGKARIKSLSSRISINGGLVKTQDGITTKEEDAVILVNPDSHSKLRNELTILYDHRPNQYVEHYNWVDESIHSKKCTHTLPLPKRLGGRKMGSTTAVYTVEEDDHLVEYIAKRIPQKAAGGRSGQNLYKELVDRPEDYPWACRHSWSSWANRYKRNMEKFDKRIEKYLERHPQEPGAKGQYNHVREEVLPSRIRSRVEGGSDVEDDDAAASEEAAGQKRKRSAKRRHASVISDSDGQEMALVTDPPRTQHASSSRQNKRQRGSSTSPDIDLPAPTNNKGKQKAVDSDTEEEEPEGDYRDRPRDDEENPFQDGDLVNNEDYQIESAR</sequence>
<dbReference type="STRING" id="930990.A0A067N4K1"/>
<dbReference type="InterPro" id="IPR009057">
    <property type="entry name" value="Homeodomain-like_sf"/>
</dbReference>
<dbReference type="HOGENOM" id="CLU_564979_0_0_1"/>
<dbReference type="EMBL" id="KL198021">
    <property type="protein sequence ID" value="KDQ18701.1"/>
    <property type="molecule type" value="Genomic_DNA"/>
</dbReference>
<evidence type="ECO:0000259" key="2">
    <source>
        <dbReference type="Pfam" id="PF08914"/>
    </source>
</evidence>
<dbReference type="SUPFAM" id="SSF46689">
    <property type="entry name" value="Homeodomain-like"/>
    <property type="match status" value="1"/>
</dbReference>
<evidence type="ECO:0000313" key="3">
    <source>
        <dbReference type="EMBL" id="KDQ18701.1"/>
    </source>
</evidence>
<evidence type="ECO:0000256" key="1">
    <source>
        <dbReference type="SAM" id="MobiDB-lite"/>
    </source>
</evidence>
<feature type="compositionally biased region" description="Basic and acidic residues" evidence="1">
    <location>
        <begin position="340"/>
        <end position="356"/>
    </location>
</feature>
<dbReference type="InParanoid" id="A0A067N4K1"/>
<name>A0A067N4K1_BOTB1</name>
<keyword evidence="4" id="KW-1185">Reference proteome</keyword>
<accession>A0A067N4K1</accession>
<dbReference type="InterPro" id="IPR015010">
    <property type="entry name" value="TERF2IP_Myb"/>
</dbReference>
<feature type="compositionally biased region" description="Basic residues" evidence="1">
    <location>
        <begin position="374"/>
        <end position="385"/>
    </location>
</feature>